<dbReference type="InterPro" id="IPR029479">
    <property type="entry name" value="Nitroreductase"/>
</dbReference>
<protein>
    <submittedName>
        <fullName evidence="4">Nitroreductase family protein</fullName>
    </submittedName>
</protein>
<proteinExistence type="inferred from homology"/>
<dbReference type="RefSeq" id="WP_379027898.1">
    <property type="nucleotide sequence ID" value="NZ_JBHRXE010000008.1"/>
</dbReference>
<accession>A0ABV7RUD9</accession>
<comment type="similarity">
    <text evidence="1">Belongs to the nitroreductase family.</text>
</comment>
<name>A0ABV7RUD9_9RHOB</name>
<dbReference type="Gene3D" id="3.40.109.10">
    <property type="entry name" value="NADH Oxidase"/>
    <property type="match status" value="1"/>
</dbReference>
<evidence type="ECO:0000256" key="1">
    <source>
        <dbReference type="ARBA" id="ARBA00007118"/>
    </source>
</evidence>
<dbReference type="PANTHER" id="PTHR43673:SF12">
    <property type="entry name" value="PROTEIN DRGA"/>
    <property type="match status" value="1"/>
</dbReference>
<feature type="domain" description="Nitroreductase" evidence="3">
    <location>
        <begin position="9"/>
        <end position="184"/>
    </location>
</feature>
<sequence>MNDAVIAAITRRVSAGRFAPDGNVSDRQIHDLAELATRAPTAYNLQNWRMIAVRSAAAKARLKAVAFGQAKIEESAVTFIICGQAPSHRELGERLLPAVEAGFLPSSVVENWITAVKQSDDGNATMQRDEAIRSATLGAAFLIFAAEAYGLASCPMGGFDAERLARAFMLEQGESPVLLVAIGHGARENWPQKPRMPVARFVTTV</sequence>
<comment type="caution">
    <text evidence="4">The sequence shown here is derived from an EMBL/GenBank/DDBJ whole genome shotgun (WGS) entry which is preliminary data.</text>
</comment>
<dbReference type="Proteomes" id="UP001595596">
    <property type="component" value="Unassembled WGS sequence"/>
</dbReference>
<keyword evidence="2" id="KW-0560">Oxidoreductase</keyword>
<gene>
    <name evidence="4" type="ORF">ACFOMP_03450</name>
</gene>
<evidence type="ECO:0000313" key="4">
    <source>
        <dbReference type="EMBL" id="MFC3568505.1"/>
    </source>
</evidence>
<dbReference type="PANTHER" id="PTHR43673">
    <property type="entry name" value="NAD(P)H NITROREDUCTASE YDGI-RELATED"/>
    <property type="match status" value="1"/>
</dbReference>
<reference evidence="5" key="1">
    <citation type="journal article" date="2019" name="Int. J. Syst. Evol. Microbiol.">
        <title>The Global Catalogue of Microorganisms (GCM) 10K type strain sequencing project: providing services to taxonomists for standard genome sequencing and annotation.</title>
        <authorList>
            <consortium name="The Broad Institute Genomics Platform"/>
            <consortium name="The Broad Institute Genome Sequencing Center for Infectious Disease"/>
            <person name="Wu L."/>
            <person name="Ma J."/>
        </authorList>
    </citation>
    <scope>NUCLEOTIDE SEQUENCE [LARGE SCALE GENOMIC DNA]</scope>
    <source>
        <strain evidence="5">VKM B-3226</strain>
    </source>
</reference>
<keyword evidence="5" id="KW-1185">Reference proteome</keyword>
<evidence type="ECO:0000259" key="3">
    <source>
        <dbReference type="Pfam" id="PF00881"/>
    </source>
</evidence>
<dbReference type="InterPro" id="IPR000415">
    <property type="entry name" value="Nitroreductase-like"/>
</dbReference>
<organism evidence="4 5">
    <name type="scientific">Paracoccus simplex</name>
    <dbReference type="NCBI Taxonomy" id="2086346"/>
    <lineage>
        <taxon>Bacteria</taxon>
        <taxon>Pseudomonadati</taxon>
        <taxon>Pseudomonadota</taxon>
        <taxon>Alphaproteobacteria</taxon>
        <taxon>Rhodobacterales</taxon>
        <taxon>Paracoccaceae</taxon>
        <taxon>Paracoccus</taxon>
    </lineage>
</organism>
<dbReference type="Pfam" id="PF00881">
    <property type="entry name" value="Nitroreductase"/>
    <property type="match status" value="1"/>
</dbReference>
<dbReference type="EMBL" id="JBHRXE010000008">
    <property type="protein sequence ID" value="MFC3568505.1"/>
    <property type="molecule type" value="Genomic_DNA"/>
</dbReference>
<dbReference type="SUPFAM" id="SSF55469">
    <property type="entry name" value="FMN-dependent nitroreductase-like"/>
    <property type="match status" value="1"/>
</dbReference>
<evidence type="ECO:0000256" key="2">
    <source>
        <dbReference type="ARBA" id="ARBA00023002"/>
    </source>
</evidence>
<evidence type="ECO:0000313" key="5">
    <source>
        <dbReference type="Proteomes" id="UP001595596"/>
    </source>
</evidence>